<sequence length="235" mass="25796">MDVILEPAGIVEWDAEDLVAGHLSAELDVADGDAARAVLDGVRLALPDAVDHRNLVDYSAERGTPLDESLVPDLTRFDFHLVELPLAILVPESRRLVRLRLGVRITGGVAYDLFPRDDWAVVEHNIGQVSVDVGKGLTFVAPPLGEALGLTIEQPLRWKTRTVRVRTTDRLSNPVEWYVTDRAVNEGFTAHLIVRSAKGAPPTLHTTVACELRRSGPLGRVMKATYLSGDHSYQL</sequence>
<dbReference type="Proteomes" id="UP000552097">
    <property type="component" value="Unassembled WGS sequence"/>
</dbReference>
<dbReference type="EMBL" id="JACHMO010000001">
    <property type="protein sequence ID" value="MBB5801366.1"/>
    <property type="molecule type" value="Genomic_DNA"/>
</dbReference>
<evidence type="ECO:0000313" key="2">
    <source>
        <dbReference type="Proteomes" id="UP000552097"/>
    </source>
</evidence>
<evidence type="ECO:0000313" key="1">
    <source>
        <dbReference type="EMBL" id="MBB5801366.1"/>
    </source>
</evidence>
<name>A0A7W9HG67_9PSEU</name>
<proteinExistence type="predicted"/>
<keyword evidence="2" id="KW-1185">Reference proteome</keyword>
<comment type="caution">
    <text evidence="1">The sequence shown here is derived from an EMBL/GenBank/DDBJ whole genome shotgun (WGS) entry which is preliminary data.</text>
</comment>
<dbReference type="AlphaFoldDB" id="A0A7W9HG67"/>
<accession>A0A7W9HG67</accession>
<protein>
    <submittedName>
        <fullName evidence="1">Uncharacterized protein</fullName>
    </submittedName>
</protein>
<dbReference type="RefSeq" id="WP_184917092.1">
    <property type="nucleotide sequence ID" value="NZ_JACHMO010000001.1"/>
</dbReference>
<organism evidence="1 2">
    <name type="scientific">Saccharothrix ecbatanensis</name>
    <dbReference type="NCBI Taxonomy" id="1105145"/>
    <lineage>
        <taxon>Bacteria</taxon>
        <taxon>Bacillati</taxon>
        <taxon>Actinomycetota</taxon>
        <taxon>Actinomycetes</taxon>
        <taxon>Pseudonocardiales</taxon>
        <taxon>Pseudonocardiaceae</taxon>
        <taxon>Saccharothrix</taxon>
    </lineage>
</organism>
<reference evidence="1 2" key="1">
    <citation type="submission" date="2020-08" db="EMBL/GenBank/DDBJ databases">
        <title>Sequencing the genomes of 1000 actinobacteria strains.</title>
        <authorList>
            <person name="Klenk H.-P."/>
        </authorList>
    </citation>
    <scope>NUCLEOTIDE SEQUENCE [LARGE SCALE GENOMIC DNA]</scope>
    <source>
        <strain evidence="1 2">DSM 45486</strain>
    </source>
</reference>
<gene>
    <name evidence="1" type="ORF">F4560_001134</name>
</gene>